<evidence type="ECO:0000313" key="5">
    <source>
        <dbReference type="Proteomes" id="UP001499984"/>
    </source>
</evidence>
<evidence type="ECO:0000256" key="2">
    <source>
        <dbReference type="SAM" id="MobiDB-lite"/>
    </source>
</evidence>
<accession>A0ABP7UW32</accession>
<dbReference type="CDD" id="cd06170">
    <property type="entry name" value="LuxR_C_like"/>
    <property type="match status" value="1"/>
</dbReference>
<feature type="region of interest" description="Disordered" evidence="2">
    <location>
        <begin position="1"/>
        <end position="25"/>
    </location>
</feature>
<reference evidence="5" key="1">
    <citation type="journal article" date="2019" name="Int. J. Syst. Evol. Microbiol.">
        <title>The Global Catalogue of Microorganisms (GCM) 10K type strain sequencing project: providing services to taxonomists for standard genome sequencing and annotation.</title>
        <authorList>
            <consortium name="The Broad Institute Genomics Platform"/>
            <consortium name="The Broad Institute Genome Sequencing Center for Infectious Disease"/>
            <person name="Wu L."/>
            <person name="Ma J."/>
        </authorList>
    </citation>
    <scope>NUCLEOTIDE SEQUENCE [LARGE SCALE GENOMIC DNA]</scope>
    <source>
        <strain evidence="5">JCM 16925</strain>
    </source>
</reference>
<protein>
    <recommendedName>
        <fullName evidence="3">HTH luxR-type domain-containing protein</fullName>
    </recommendedName>
</protein>
<dbReference type="SMART" id="SM00421">
    <property type="entry name" value="HTH_LUXR"/>
    <property type="match status" value="1"/>
</dbReference>
<proteinExistence type="predicted"/>
<evidence type="ECO:0000256" key="1">
    <source>
        <dbReference type="ARBA" id="ARBA00023125"/>
    </source>
</evidence>
<dbReference type="InterPro" id="IPR036388">
    <property type="entry name" value="WH-like_DNA-bd_sf"/>
</dbReference>
<dbReference type="EMBL" id="BAAAZY010000009">
    <property type="protein sequence ID" value="GAA4054112.1"/>
    <property type="molecule type" value="Genomic_DNA"/>
</dbReference>
<keyword evidence="5" id="KW-1185">Reference proteome</keyword>
<feature type="domain" description="HTH luxR-type" evidence="3">
    <location>
        <begin position="887"/>
        <end position="952"/>
    </location>
</feature>
<sequence>MVTPVNPPPLDRTSPPRRTDAWRQPDAVLPEGVRVRVLRAVYGDPRAAAELAPRLTDRQATGVDPLPTSPAELAPSLLRERRAEIRALPDDTRLLLLLAAADQYPVPTDAFLRAVMAARLDTRLLDAAEAAGIAHAGAGGVVFRDAWTRIAAYETGSPADRRDVHRLLARVLRGEGETPWRSWHRGAGALGPSARLAAELGAAAGKAGEAGRLSVARALAERAAALCPDPSEQARLLARAAAYAWRSGDGDRARRLAAAVSDDALSGVLALRAGNAAEAFDALLMGVVRAAAGGAGATGVAGVTEPTGVSGVTEPAGVSGVVEPTGVGDVAGPTGAAGVTEPAGVSGVVEPTGVGDVAGPAGAAGVTEPAGVSGVVEPTGVGDVAGPAGAAGVTEPAGVSGVVEPTGVGDVAGPAGAAGVTEPTGAAELVVSAGVAVPSTSAVSDPDGADGAGSAVAADDAGLRSAGPAARASRPTAHGASRATAHRATRPAVPAASPTVVTPTPTRTPTLTGPLTGTPTPAAHLLARVTEAAIYTGDVRRLREAARVADRHGLVPPGTLTGLVAAFDGRYEDARDLLKSAAGRCGPGGDPTVLIHAGIAALLLGDHTRAATATVRAAASARALGTPVTVPQAMEFRAYADFWTGRPRAGEAAAADALWQAHATGQDNGACHLQAALAMFAALTGDAEVCHERAATARSYALTHGLGLPAALAQWALAFLDLSSGRFAAAAARLRALAGFGPGHGHRAVRHLATPHYVEAAVRTGDTRVARVAHADYHRWASTVRSPDDLALSARCGALLAPGEEAVEHYRTALDLHSHGTRDFERARTELLFGSALRRLRRRTEARDRLHSALEAFDSFGAPHCAAQARTELRALGTPAAPAPAGLDATVARLTAQQLLVARMAAEGATNREIAGRLALSPRTIDHHLRGVFTRLGIRSRIELVRLLAESDESEAV</sequence>
<dbReference type="PANTHER" id="PTHR43214:SF42">
    <property type="entry name" value="TRANSCRIPTIONAL REGULATORY PROTEIN DESR"/>
    <property type="match status" value="1"/>
</dbReference>
<comment type="caution">
    <text evidence="4">The sequence shown here is derived from an EMBL/GenBank/DDBJ whole genome shotgun (WGS) entry which is preliminary data.</text>
</comment>
<feature type="region of interest" description="Disordered" evidence="2">
    <location>
        <begin position="460"/>
        <end position="518"/>
    </location>
</feature>
<evidence type="ECO:0000259" key="3">
    <source>
        <dbReference type="PROSITE" id="PS50043"/>
    </source>
</evidence>
<feature type="compositionally biased region" description="Pro residues" evidence="2">
    <location>
        <begin position="1"/>
        <end position="10"/>
    </location>
</feature>
<dbReference type="Gene3D" id="1.10.10.10">
    <property type="entry name" value="Winged helix-like DNA-binding domain superfamily/Winged helix DNA-binding domain"/>
    <property type="match status" value="1"/>
</dbReference>
<gene>
    <name evidence="4" type="ORF">GCM10022233_26910</name>
</gene>
<dbReference type="SUPFAM" id="SSF46894">
    <property type="entry name" value="C-terminal effector domain of the bipartite response regulators"/>
    <property type="match status" value="1"/>
</dbReference>
<dbReference type="PROSITE" id="PS50043">
    <property type="entry name" value="HTH_LUXR_2"/>
    <property type="match status" value="1"/>
</dbReference>
<organism evidence="4 5">
    <name type="scientific">Streptomyces shaanxiensis</name>
    <dbReference type="NCBI Taxonomy" id="653357"/>
    <lineage>
        <taxon>Bacteria</taxon>
        <taxon>Bacillati</taxon>
        <taxon>Actinomycetota</taxon>
        <taxon>Actinomycetes</taxon>
        <taxon>Kitasatosporales</taxon>
        <taxon>Streptomycetaceae</taxon>
        <taxon>Streptomyces</taxon>
    </lineage>
</organism>
<dbReference type="InterPro" id="IPR039420">
    <property type="entry name" value="WalR-like"/>
</dbReference>
<dbReference type="PANTHER" id="PTHR43214">
    <property type="entry name" value="TWO-COMPONENT RESPONSE REGULATOR"/>
    <property type="match status" value="1"/>
</dbReference>
<keyword evidence="1" id="KW-0238">DNA-binding</keyword>
<dbReference type="InterPro" id="IPR000792">
    <property type="entry name" value="Tscrpt_reg_LuxR_C"/>
</dbReference>
<name>A0ABP7UW32_9ACTN</name>
<evidence type="ECO:0000313" key="4">
    <source>
        <dbReference type="EMBL" id="GAA4054112.1"/>
    </source>
</evidence>
<feature type="compositionally biased region" description="Low complexity" evidence="2">
    <location>
        <begin position="490"/>
        <end position="518"/>
    </location>
</feature>
<feature type="compositionally biased region" description="Low complexity" evidence="2">
    <location>
        <begin position="460"/>
        <end position="477"/>
    </location>
</feature>
<dbReference type="PRINTS" id="PR00038">
    <property type="entry name" value="HTHLUXR"/>
</dbReference>
<dbReference type="Pfam" id="PF00196">
    <property type="entry name" value="GerE"/>
    <property type="match status" value="1"/>
</dbReference>
<dbReference type="Proteomes" id="UP001499984">
    <property type="component" value="Unassembled WGS sequence"/>
</dbReference>
<dbReference type="InterPro" id="IPR016032">
    <property type="entry name" value="Sig_transdc_resp-reg_C-effctor"/>
</dbReference>